<feature type="domain" description="DUF7580" evidence="1">
    <location>
        <begin position="7"/>
        <end position="134"/>
    </location>
</feature>
<dbReference type="InterPro" id="IPR056002">
    <property type="entry name" value="DUF7580"/>
</dbReference>
<dbReference type="AlphaFoldDB" id="A0A1V6Y3X1"/>
<comment type="caution">
    <text evidence="2">The sequence shown here is derived from an EMBL/GenBank/DDBJ whole genome shotgun (WGS) entry which is preliminary data.</text>
</comment>
<reference evidence="3" key="1">
    <citation type="journal article" date="2017" name="Nat. Microbiol.">
        <title>Global analysis of biosynthetic gene clusters reveals vast potential of secondary metabolite production in Penicillium species.</title>
        <authorList>
            <person name="Nielsen J.C."/>
            <person name="Grijseels S."/>
            <person name="Prigent S."/>
            <person name="Ji B."/>
            <person name="Dainat J."/>
            <person name="Nielsen K.F."/>
            <person name="Frisvad J.C."/>
            <person name="Workman M."/>
            <person name="Nielsen J."/>
        </authorList>
    </citation>
    <scope>NUCLEOTIDE SEQUENCE [LARGE SCALE GENOMIC DNA]</scope>
    <source>
        <strain evidence="3">IBT 13039</strain>
    </source>
</reference>
<keyword evidence="3" id="KW-1185">Reference proteome</keyword>
<gene>
    <name evidence="2" type="ORF">PENNAL_c0038G02092</name>
</gene>
<protein>
    <recommendedName>
        <fullName evidence="1">DUF7580 domain-containing protein</fullName>
    </recommendedName>
</protein>
<organism evidence="2 3">
    <name type="scientific">Penicillium nalgiovense</name>
    <dbReference type="NCBI Taxonomy" id="60175"/>
    <lineage>
        <taxon>Eukaryota</taxon>
        <taxon>Fungi</taxon>
        <taxon>Dikarya</taxon>
        <taxon>Ascomycota</taxon>
        <taxon>Pezizomycotina</taxon>
        <taxon>Eurotiomycetes</taxon>
        <taxon>Eurotiomycetidae</taxon>
        <taxon>Eurotiales</taxon>
        <taxon>Aspergillaceae</taxon>
        <taxon>Penicillium</taxon>
    </lineage>
</organism>
<dbReference type="Proteomes" id="UP000191691">
    <property type="component" value="Unassembled WGS sequence"/>
</dbReference>
<evidence type="ECO:0000313" key="3">
    <source>
        <dbReference type="Proteomes" id="UP000191691"/>
    </source>
</evidence>
<dbReference type="Pfam" id="PF24476">
    <property type="entry name" value="DUF7580"/>
    <property type="match status" value="1"/>
</dbReference>
<dbReference type="EMBL" id="MOOB01000038">
    <property type="protein sequence ID" value="OQE82071.1"/>
    <property type="molecule type" value="Genomic_DNA"/>
</dbReference>
<dbReference type="STRING" id="60175.A0A1V6Y3X1"/>
<accession>A0A1V6Y3X1</accession>
<sequence length="138" mass="16037">MVNFTTASSLRQLVDQVPGISLANILKDYRLTARMKVVLAYIIVYSVWKYYDSDWMKTKWTSETIQFMKESRNNECSEERPKLFTWKLYLSVQFNNEDPNCHEFNKIIGGVHDYPRTRALGILLVEIGIGSPLHKGES</sequence>
<evidence type="ECO:0000259" key="1">
    <source>
        <dbReference type="Pfam" id="PF24476"/>
    </source>
</evidence>
<name>A0A1V6Y3X1_PENNA</name>
<evidence type="ECO:0000313" key="2">
    <source>
        <dbReference type="EMBL" id="OQE82071.1"/>
    </source>
</evidence>
<proteinExistence type="predicted"/>